<dbReference type="SMART" id="SM00356">
    <property type="entry name" value="ZnF_C3H1"/>
    <property type="match status" value="2"/>
</dbReference>
<reference evidence="9" key="2">
    <citation type="submission" date="2019-11" db="UniProtKB">
        <authorList>
            <consortium name="WormBaseParasite"/>
        </authorList>
    </citation>
    <scope>IDENTIFICATION</scope>
</reference>
<keyword evidence="3 4" id="KW-0862">Zinc</keyword>
<reference evidence="7 8" key="1">
    <citation type="submission" date="2018-10" db="EMBL/GenBank/DDBJ databases">
        <authorList>
            <consortium name="Pathogen Informatics"/>
        </authorList>
    </citation>
    <scope>NUCLEOTIDE SEQUENCE [LARGE SCALE GENOMIC DNA]</scope>
</reference>
<dbReference type="SUPFAM" id="SSF90229">
    <property type="entry name" value="CCCH zinc finger"/>
    <property type="match status" value="1"/>
</dbReference>
<feature type="compositionally biased region" description="Polar residues" evidence="5">
    <location>
        <begin position="42"/>
        <end position="88"/>
    </location>
</feature>
<evidence type="ECO:0000256" key="3">
    <source>
        <dbReference type="ARBA" id="ARBA00022833"/>
    </source>
</evidence>
<keyword evidence="1 4" id="KW-0479">Metal-binding</keyword>
<name>A0A0R3UCS5_MESCO</name>
<feature type="compositionally biased region" description="Polar residues" evidence="5">
    <location>
        <begin position="236"/>
        <end position="299"/>
    </location>
</feature>
<dbReference type="Gene3D" id="4.10.1000.10">
    <property type="entry name" value="Zinc finger, CCCH-type"/>
    <property type="match status" value="1"/>
</dbReference>
<organism evidence="7 8">
    <name type="scientific">Mesocestoides corti</name>
    <name type="common">Flatworm</name>
    <dbReference type="NCBI Taxonomy" id="53468"/>
    <lineage>
        <taxon>Eukaryota</taxon>
        <taxon>Metazoa</taxon>
        <taxon>Spiralia</taxon>
        <taxon>Lophotrochozoa</taxon>
        <taxon>Platyhelminthes</taxon>
        <taxon>Cestoda</taxon>
        <taxon>Eucestoda</taxon>
        <taxon>Cyclophyllidea</taxon>
        <taxon>Mesocestoididae</taxon>
        <taxon>Mesocestoides</taxon>
    </lineage>
</organism>
<dbReference type="InterPro" id="IPR036855">
    <property type="entry name" value="Znf_CCCH_sf"/>
</dbReference>
<dbReference type="InterPro" id="IPR000571">
    <property type="entry name" value="Znf_CCCH"/>
</dbReference>
<dbReference type="Proteomes" id="UP000267029">
    <property type="component" value="Unassembled WGS sequence"/>
</dbReference>
<feature type="compositionally biased region" description="Polar residues" evidence="5">
    <location>
        <begin position="163"/>
        <end position="187"/>
    </location>
</feature>
<dbReference type="PROSITE" id="PS50103">
    <property type="entry name" value="ZF_C3H1"/>
    <property type="match status" value="2"/>
</dbReference>
<evidence type="ECO:0000313" key="8">
    <source>
        <dbReference type="Proteomes" id="UP000267029"/>
    </source>
</evidence>
<feature type="domain" description="C3H1-type" evidence="6">
    <location>
        <begin position="370"/>
        <end position="398"/>
    </location>
</feature>
<feature type="zinc finger region" description="C3H1-type" evidence="4">
    <location>
        <begin position="370"/>
        <end position="398"/>
    </location>
</feature>
<feature type="compositionally biased region" description="Polar residues" evidence="5">
    <location>
        <begin position="12"/>
        <end position="27"/>
    </location>
</feature>
<feature type="region of interest" description="Disordered" evidence="5">
    <location>
        <begin position="142"/>
        <end position="187"/>
    </location>
</feature>
<protein>
    <submittedName>
        <fullName evidence="9">C3H1-type domain-containing protein</fullName>
    </submittedName>
</protein>
<dbReference type="GO" id="GO:0008270">
    <property type="term" value="F:zinc ion binding"/>
    <property type="evidence" value="ECO:0007669"/>
    <property type="project" value="UniProtKB-KW"/>
</dbReference>
<evidence type="ECO:0000256" key="2">
    <source>
        <dbReference type="ARBA" id="ARBA00022771"/>
    </source>
</evidence>
<sequence length="409" mass="44121">MWPQETPPSLHATASQTSSYWQPQSAPRSEVVPTEMAAQTPMGGTQSASTLLPASGQPSSMMWPQETPSSLRATASQTSSYWQPQSAPRSEIVPTEMAAQTPMGGTKSTSTLLPVSGQPSSMIPSETVPSFHDTAHQTLTCSRSPSEYLSPPILSPHFEDMSPQPSTSFHSATSRSPTSAQSPLKCTSSTSFFPPARYSILPLAEMKPRFSLTEPQPSTSLPSSSRPRSVLVHPTLSPTDFSVATQPTQADLASSSQCFESHSTEMQSQVSATASQNATNSRLLSKATSMQTMPTTQPLKPQHVYSEDSLPSTSRSNQKSQNAEIQLRLLNMYLSEPCRPNLEAGTCPGGQSCPFAKHGSNTRSPSDQLDFRKLRCIDFEFTGSCEAGDRCPFRHVIPEHSDDADSQSS</sequence>
<evidence type="ECO:0000313" key="9">
    <source>
        <dbReference type="WBParaSite" id="MCU_013698-RA"/>
    </source>
</evidence>
<feature type="zinc finger region" description="C3H1-type" evidence="4">
    <location>
        <begin position="332"/>
        <end position="361"/>
    </location>
</feature>
<accession>A0A0R3UCS5</accession>
<keyword evidence="2 4" id="KW-0863">Zinc-finger</keyword>
<feature type="compositionally biased region" description="Low complexity" evidence="5">
    <location>
        <begin position="211"/>
        <end position="229"/>
    </location>
</feature>
<evidence type="ECO:0000256" key="1">
    <source>
        <dbReference type="ARBA" id="ARBA00022723"/>
    </source>
</evidence>
<evidence type="ECO:0000256" key="4">
    <source>
        <dbReference type="PROSITE-ProRule" id="PRU00723"/>
    </source>
</evidence>
<proteinExistence type="predicted"/>
<evidence type="ECO:0000256" key="5">
    <source>
        <dbReference type="SAM" id="MobiDB-lite"/>
    </source>
</evidence>
<feature type="region of interest" description="Disordered" evidence="5">
    <location>
        <begin position="1"/>
        <end position="90"/>
    </location>
</feature>
<dbReference type="WBParaSite" id="MCU_013698-RA">
    <property type="protein sequence ID" value="MCU_013698-RA"/>
    <property type="gene ID" value="MCU_013698"/>
</dbReference>
<dbReference type="EMBL" id="UXSR01002152">
    <property type="protein sequence ID" value="VDD78721.1"/>
    <property type="molecule type" value="Genomic_DNA"/>
</dbReference>
<gene>
    <name evidence="7" type="ORF">MCOS_LOCUS4724</name>
</gene>
<feature type="compositionally biased region" description="Polar residues" evidence="5">
    <location>
        <begin position="309"/>
        <end position="321"/>
    </location>
</feature>
<evidence type="ECO:0000259" key="6">
    <source>
        <dbReference type="PROSITE" id="PS50103"/>
    </source>
</evidence>
<evidence type="ECO:0000313" key="7">
    <source>
        <dbReference type="EMBL" id="VDD78721.1"/>
    </source>
</evidence>
<feature type="domain" description="C3H1-type" evidence="6">
    <location>
        <begin position="332"/>
        <end position="361"/>
    </location>
</feature>
<keyword evidence="8" id="KW-1185">Reference proteome</keyword>
<feature type="region of interest" description="Disordered" evidence="5">
    <location>
        <begin position="211"/>
        <end position="321"/>
    </location>
</feature>
<dbReference type="AlphaFoldDB" id="A0A0R3UCS5"/>